<evidence type="ECO:0000313" key="3">
    <source>
        <dbReference type="Proteomes" id="UP000254543"/>
    </source>
</evidence>
<keyword evidence="1" id="KW-0812">Transmembrane</keyword>
<accession>A0A377IUC6</accession>
<proteinExistence type="predicted"/>
<evidence type="ECO:0000313" key="2">
    <source>
        <dbReference type="EMBL" id="STO91789.1"/>
    </source>
</evidence>
<gene>
    <name evidence="2" type="primary">mscS_4</name>
    <name evidence="2" type="ORF">NCTC13338_01587</name>
</gene>
<sequence>MDEIKTLLVDFFPQAKHFGIILIKAIVVFCVGFYFSFFLRNKTMKLFIQKG</sequence>
<dbReference type="AlphaFoldDB" id="A0A377IUC6"/>
<feature type="transmembrane region" description="Helical" evidence="1">
    <location>
        <begin position="20"/>
        <end position="39"/>
    </location>
</feature>
<name>A0A377IUC6_HELPX</name>
<dbReference type="Proteomes" id="UP000254543">
    <property type="component" value="Unassembled WGS sequence"/>
</dbReference>
<dbReference type="EMBL" id="UGHQ01000002">
    <property type="protein sequence ID" value="STO91789.1"/>
    <property type="molecule type" value="Genomic_DNA"/>
</dbReference>
<protein>
    <submittedName>
        <fullName evidence="2">Mechanosensitive channel protein</fullName>
    </submittedName>
</protein>
<reference evidence="2 3" key="1">
    <citation type="submission" date="2018-06" db="EMBL/GenBank/DDBJ databases">
        <authorList>
            <consortium name="Pathogen Informatics"/>
            <person name="Doyle S."/>
        </authorList>
    </citation>
    <scope>NUCLEOTIDE SEQUENCE [LARGE SCALE GENOMIC DNA]</scope>
    <source>
        <strain evidence="2 3">NCTC13338</strain>
    </source>
</reference>
<evidence type="ECO:0000256" key="1">
    <source>
        <dbReference type="SAM" id="Phobius"/>
    </source>
</evidence>
<keyword evidence="1" id="KW-1133">Transmembrane helix</keyword>
<organism evidence="2 3">
    <name type="scientific">Helicobacter pylori</name>
    <name type="common">Campylobacter pylori</name>
    <dbReference type="NCBI Taxonomy" id="210"/>
    <lineage>
        <taxon>Bacteria</taxon>
        <taxon>Pseudomonadati</taxon>
        <taxon>Campylobacterota</taxon>
        <taxon>Epsilonproteobacteria</taxon>
        <taxon>Campylobacterales</taxon>
        <taxon>Helicobacteraceae</taxon>
        <taxon>Helicobacter</taxon>
    </lineage>
</organism>
<keyword evidence="1" id="KW-0472">Membrane</keyword>